<comment type="caution">
    <text evidence="1">The sequence shown here is derived from an EMBL/GenBank/DDBJ whole genome shotgun (WGS) entry which is preliminary data.</text>
</comment>
<gene>
    <name evidence="1" type="ORF">HMPREF0454_03323</name>
</gene>
<dbReference type="Proteomes" id="UP000005959">
    <property type="component" value="Unassembled WGS sequence"/>
</dbReference>
<name>G9Y9Q5_HAFAL</name>
<organism evidence="1 2">
    <name type="scientific">Hafnia alvei ATCC 51873</name>
    <dbReference type="NCBI Taxonomy" id="1002364"/>
    <lineage>
        <taxon>Bacteria</taxon>
        <taxon>Pseudomonadati</taxon>
        <taxon>Pseudomonadota</taxon>
        <taxon>Gammaproteobacteria</taxon>
        <taxon>Enterobacterales</taxon>
        <taxon>Hafniaceae</taxon>
        <taxon>Hafnia</taxon>
    </lineage>
</organism>
<evidence type="ECO:0000313" key="2">
    <source>
        <dbReference type="Proteomes" id="UP000005959"/>
    </source>
</evidence>
<reference evidence="1 2" key="1">
    <citation type="submission" date="2011-08" db="EMBL/GenBank/DDBJ databases">
        <authorList>
            <person name="Weinstock G."/>
            <person name="Sodergren E."/>
            <person name="Clifton S."/>
            <person name="Fulton L."/>
            <person name="Fulton B."/>
            <person name="Courtney L."/>
            <person name="Fronick C."/>
            <person name="Harrison M."/>
            <person name="Strong C."/>
            <person name="Farmer C."/>
            <person name="Delahaunty K."/>
            <person name="Markovic C."/>
            <person name="Hall O."/>
            <person name="Minx P."/>
            <person name="Tomlinson C."/>
            <person name="Mitreva M."/>
            <person name="Hou S."/>
            <person name="Chen J."/>
            <person name="Wollam A."/>
            <person name="Pepin K.H."/>
            <person name="Johnson M."/>
            <person name="Bhonagiri V."/>
            <person name="Zhang X."/>
            <person name="Suruliraj S."/>
            <person name="Warren W."/>
            <person name="Chinwalla A."/>
            <person name="Mardis E.R."/>
            <person name="Wilson R.K."/>
        </authorList>
    </citation>
    <scope>NUCLEOTIDE SEQUENCE [LARGE SCALE GENOMIC DNA]</scope>
    <source>
        <strain evidence="1 2">ATCC 51873</strain>
    </source>
</reference>
<dbReference type="AlphaFoldDB" id="G9Y9Q5"/>
<sequence length="41" mass="4669">MVRVCHAIPNKIAKNSGVERSRTNFRAKLYRIRGVLSLENA</sequence>
<evidence type="ECO:0000313" key="1">
    <source>
        <dbReference type="EMBL" id="EHM40485.1"/>
    </source>
</evidence>
<protein>
    <recommendedName>
        <fullName evidence="3">Transposase IS204/IS1001/IS1096/IS1165 DDE domain-containing protein</fullName>
    </recommendedName>
</protein>
<dbReference type="HOGENOM" id="CLU_3270870_0_0_6"/>
<evidence type="ECO:0008006" key="3">
    <source>
        <dbReference type="Google" id="ProtNLM"/>
    </source>
</evidence>
<dbReference type="EMBL" id="AGCI01000076">
    <property type="protein sequence ID" value="EHM40485.1"/>
    <property type="molecule type" value="Genomic_DNA"/>
</dbReference>
<accession>G9Y9Q5</accession>
<proteinExistence type="predicted"/>